<dbReference type="OrthoDB" id="419494at2759"/>
<accession>A0A812L6L9</accession>
<evidence type="ECO:0000313" key="1">
    <source>
        <dbReference type="EMBL" id="CAE7239768.1"/>
    </source>
</evidence>
<keyword evidence="2" id="KW-1185">Reference proteome</keyword>
<evidence type="ECO:0008006" key="3">
    <source>
        <dbReference type="Google" id="ProtNLM"/>
    </source>
</evidence>
<evidence type="ECO:0000313" key="2">
    <source>
        <dbReference type="Proteomes" id="UP000604046"/>
    </source>
</evidence>
<name>A0A812L6L9_9DINO</name>
<reference evidence="1" key="1">
    <citation type="submission" date="2021-02" db="EMBL/GenBank/DDBJ databases">
        <authorList>
            <person name="Dougan E. K."/>
            <person name="Rhodes N."/>
            <person name="Thang M."/>
            <person name="Chan C."/>
        </authorList>
    </citation>
    <scope>NUCLEOTIDE SEQUENCE</scope>
</reference>
<protein>
    <recommendedName>
        <fullName evidence="3">DDE-1 domain-containing protein</fullName>
    </recommendedName>
</protein>
<comment type="caution">
    <text evidence="1">The sequence shown here is derived from an EMBL/GenBank/DDBJ whole genome shotgun (WGS) entry which is preliminary data.</text>
</comment>
<gene>
    <name evidence="1" type="ORF">SNAT2548_LOCUS10678</name>
</gene>
<dbReference type="AlphaFoldDB" id="A0A812L6L9"/>
<sequence length="99" mass="10974">MSPELFVQFTIPWANWVRTEPQVDEALVLVLDSGGGSHIHLSPTFTMACVAKNIRPLFLPPYTTNAVCPADQDPSAEAELRWEALRPKCSFMKSGTRQG</sequence>
<proteinExistence type="predicted"/>
<organism evidence="1 2">
    <name type="scientific">Symbiodinium natans</name>
    <dbReference type="NCBI Taxonomy" id="878477"/>
    <lineage>
        <taxon>Eukaryota</taxon>
        <taxon>Sar</taxon>
        <taxon>Alveolata</taxon>
        <taxon>Dinophyceae</taxon>
        <taxon>Suessiales</taxon>
        <taxon>Symbiodiniaceae</taxon>
        <taxon>Symbiodinium</taxon>
    </lineage>
</organism>
<dbReference type="EMBL" id="CAJNDS010000891">
    <property type="protein sequence ID" value="CAE7239768.1"/>
    <property type="molecule type" value="Genomic_DNA"/>
</dbReference>
<dbReference type="Proteomes" id="UP000604046">
    <property type="component" value="Unassembled WGS sequence"/>
</dbReference>